<keyword evidence="4" id="KW-0234">DNA repair</keyword>
<gene>
    <name evidence="6" type="ORF">EV699_107180</name>
</gene>
<dbReference type="PANTHER" id="PTHR43003:SF5">
    <property type="entry name" value="DNA-3-METHYLADENINE GLYCOSYLASE"/>
    <property type="match status" value="1"/>
</dbReference>
<dbReference type="RefSeq" id="WP_132541056.1">
    <property type="nucleotide sequence ID" value="NZ_SLWY01000007.1"/>
</dbReference>
<proteinExistence type="predicted"/>
<comment type="caution">
    <text evidence="6">The sequence shown here is derived from an EMBL/GenBank/DDBJ whole genome shotgun (WGS) entry which is preliminary data.</text>
</comment>
<protein>
    <recommendedName>
        <fullName evidence="2">DNA-3-methyladenine glycosylase II</fullName>
        <ecNumber evidence="2">3.2.2.21</ecNumber>
    </recommendedName>
</protein>
<evidence type="ECO:0000313" key="6">
    <source>
        <dbReference type="EMBL" id="TCO81786.1"/>
    </source>
</evidence>
<dbReference type="Gene3D" id="1.10.340.30">
    <property type="entry name" value="Hypothetical protein, domain 2"/>
    <property type="match status" value="1"/>
</dbReference>
<dbReference type="InterPro" id="IPR051912">
    <property type="entry name" value="Alkylbase_DNA_Glycosylase/TA"/>
</dbReference>
<dbReference type="SMART" id="SM00478">
    <property type="entry name" value="ENDO3c"/>
    <property type="match status" value="1"/>
</dbReference>
<feature type="domain" description="HhH-GPD" evidence="5">
    <location>
        <begin position="44"/>
        <end position="197"/>
    </location>
</feature>
<sequence length="207" mass="22395">MRYAAGLAHLAAVDADFARVLPRLGELPERRLPTGLPGLLRVIVGQQVSVHAARAIWERLQARVAAPADACAWLALDPGALRDCGLSRQKVASVTAVAQAVAGGALDLDALAAAPDDDAVAALVVLRGVGRWTAENYLIFALDRPDLWPAHDLALAEAVRRLRRLPERPGWRALDAQAEAWRPWRGVAARALWRYYALSAQPGWEAL</sequence>
<dbReference type="InterPro" id="IPR003265">
    <property type="entry name" value="HhH-GPD_domain"/>
</dbReference>
<keyword evidence="7" id="KW-1185">Reference proteome</keyword>
<comment type="catalytic activity">
    <reaction evidence="1">
        <text>Hydrolysis of alkylated DNA, releasing 3-methyladenine, 3-methylguanine, 7-methylguanine and 7-methyladenine.</text>
        <dbReference type="EC" id="3.2.2.21"/>
    </reaction>
</comment>
<dbReference type="AlphaFoldDB" id="A0A4R2L8Z4"/>
<dbReference type="OrthoDB" id="9811249at2"/>
<dbReference type="PANTHER" id="PTHR43003">
    <property type="entry name" value="DNA-3-METHYLADENINE GLYCOSYLASE"/>
    <property type="match status" value="1"/>
</dbReference>
<evidence type="ECO:0000256" key="1">
    <source>
        <dbReference type="ARBA" id="ARBA00000086"/>
    </source>
</evidence>
<evidence type="ECO:0000256" key="3">
    <source>
        <dbReference type="ARBA" id="ARBA00022763"/>
    </source>
</evidence>
<dbReference type="SUPFAM" id="SSF48150">
    <property type="entry name" value="DNA-glycosylase"/>
    <property type="match status" value="1"/>
</dbReference>
<evidence type="ECO:0000256" key="2">
    <source>
        <dbReference type="ARBA" id="ARBA00012000"/>
    </source>
</evidence>
<dbReference type="GO" id="GO:0005737">
    <property type="term" value="C:cytoplasm"/>
    <property type="evidence" value="ECO:0007669"/>
    <property type="project" value="TreeGrafter"/>
</dbReference>
<keyword evidence="3" id="KW-0227">DNA damage</keyword>
<evidence type="ECO:0000313" key="7">
    <source>
        <dbReference type="Proteomes" id="UP000295765"/>
    </source>
</evidence>
<dbReference type="GO" id="GO:0006285">
    <property type="term" value="P:base-excision repair, AP site formation"/>
    <property type="evidence" value="ECO:0007669"/>
    <property type="project" value="TreeGrafter"/>
</dbReference>
<dbReference type="EC" id="3.2.2.21" evidence="2"/>
<dbReference type="Pfam" id="PF00730">
    <property type="entry name" value="HhH-GPD"/>
    <property type="match status" value="1"/>
</dbReference>
<dbReference type="GO" id="GO:0008725">
    <property type="term" value="F:DNA-3-methyladenine glycosylase activity"/>
    <property type="evidence" value="ECO:0007669"/>
    <property type="project" value="TreeGrafter"/>
</dbReference>
<dbReference type="GO" id="GO:0006307">
    <property type="term" value="P:DNA alkylation repair"/>
    <property type="evidence" value="ECO:0007669"/>
    <property type="project" value="TreeGrafter"/>
</dbReference>
<organism evidence="6 7">
    <name type="scientific">Plasticicumulans lactativorans</name>
    <dbReference type="NCBI Taxonomy" id="1133106"/>
    <lineage>
        <taxon>Bacteria</taxon>
        <taxon>Pseudomonadati</taxon>
        <taxon>Pseudomonadota</taxon>
        <taxon>Gammaproteobacteria</taxon>
        <taxon>Candidatus Competibacteraceae</taxon>
        <taxon>Plasticicumulans</taxon>
    </lineage>
</organism>
<dbReference type="Proteomes" id="UP000295765">
    <property type="component" value="Unassembled WGS sequence"/>
</dbReference>
<evidence type="ECO:0000259" key="5">
    <source>
        <dbReference type="SMART" id="SM00478"/>
    </source>
</evidence>
<evidence type="ECO:0000256" key="4">
    <source>
        <dbReference type="ARBA" id="ARBA00023204"/>
    </source>
</evidence>
<dbReference type="GO" id="GO:0043916">
    <property type="term" value="F:DNA-7-methylguanine glycosylase activity"/>
    <property type="evidence" value="ECO:0007669"/>
    <property type="project" value="TreeGrafter"/>
</dbReference>
<dbReference type="Gene3D" id="1.10.1670.40">
    <property type="match status" value="1"/>
</dbReference>
<dbReference type="GO" id="GO:0032993">
    <property type="term" value="C:protein-DNA complex"/>
    <property type="evidence" value="ECO:0007669"/>
    <property type="project" value="TreeGrafter"/>
</dbReference>
<dbReference type="InterPro" id="IPR011257">
    <property type="entry name" value="DNA_glycosylase"/>
</dbReference>
<reference evidence="6 7" key="1">
    <citation type="submission" date="2019-03" db="EMBL/GenBank/DDBJ databases">
        <title>Genomic Encyclopedia of Type Strains, Phase IV (KMG-IV): sequencing the most valuable type-strain genomes for metagenomic binning, comparative biology and taxonomic classification.</title>
        <authorList>
            <person name="Goeker M."/>
        </authorList>
    </citation>
    <scope>NUCLEOTIDE SEQUENCE [LARGE SCALE GENOMIC DNA]</scope>
    <source>
        <strain evidence="6 7">DSM 25287</strain>
    </source>
</reference>
<dbReference type="GO" id="GO:0032131">
    <property type="term" value="F:alkylated DNA binding"/>
    <property type="evidence" value="ECO:0007669"/>
    <property type="project" value="TreeGrafter"/>
</dbReference>
<accession>A0A4R2L8Z4</accession>
<dbReference type="EMBL" id="SLWY01000007">
    <property type="protein sequence ID" value="TCO81786.1"/>
    <property type="molecule type" value="Genomic_DNA"/>
</dbReference>
<name>A0A4R2L8Z4_9GAMM</name>